<keyword evidence="2" id="KW-1185">Reference proteome</keyword>
<evidence type="ECO:0000313" key="1">
    <source>
        <dbReference type="EMBL" id="TQS39611.1"/>
    </source>
</evidence>
<accession>A0A545AE48</accession>
<dbReference type="OrthoDB" id="5196562at2"/>
<comment type="caution">
    <text evidence="1">The sequence shown here is derived from an EMBL/GenBank/DDBJ whole genome shotgun (WGS) entry which is preliminary data.</text>
</comment>
<proteinExistence type="predicted"/>
<sequence>MNATQTTSVGDAVCAAVGEQAALLALLLGSVGPIGDAPPTGAVDLIGALGPLDRDDVPGPDPLRAFASVAPRFVQDAEQVVTDLGGRAA</sequence>
<dbReference type="AlphaFoldDB" id="A0A545AE48"/>
<name>A0A545AE48_9ACTN</name>
<protein>
    <submittedName>
        <fullName evidence="1">Uncharacterized protein</fullName>
    </submittedName>
</protein>
<dbReference type="EMBL" id="VIRS01000064">
    <property type="protein sequence ID" value="TQS39611.1"/>
    <property type="molecule type" value="Genomic_DNA"/>
</dbReference>
<dbReference type="InParanoid" id="A0A545AE48"/>
<reference evidence="1 2" key="1">
    <citation type="submission" date="2019-07" db="EMBL/GenBank/DDBJ databases">
        <title>Cryptosporangium phraense sp. nov., isolated from plant litter.</title>
        <authorList>
            <person name="Suriyachadkun C."/>
        </authorList>
    </citation>
    <scope>NUCLEOTIDE SEQUENCE [LARGE SCALE GENOMIC DNA]</scope>
    <source>
        <strain evidence="1 2">A-T 5661</strain>
    </source>
</reference>
<organism evidence="1 2">
    <name type="scientific">Cryptosporangium phraense</name>
    <dbReference type="NCBI Taxonomy" id="2593070"/>
    <lineage>
        <taxon>Bacteria</taxon>
        <taxon>Bacillati</taxon>
        <taxon>Actinomycetota</taxon>
        <taxon>Actinomycetes</taxon>
        <taxon>Cryptosporangiales</taxon>
        <taxon>Cryptosporangiaceae</taxon>
        <taxon>Cryptosporangium</taxon>
    </lineage>
</organism>
<gene>
    <name evidence="1" type="ORF">FL583_39130</name>
</gene>
<dbReference type="RefSeq" id="WP_142709982.1">
    <property type="nucleotide sequence ID" value="NZ_VIRS01000064.1"/>
</dbReference>
<evidence type="ECO:0000313" key="2">
    <source>
        <dbReference type="Proteomes" id="UP000317982"/>
    </source>
</evidence>
<dbReference type="Proteomes" id="UP000317982">
    <property type="component" value="Unassembled WGS sequence"/>
</dbReference>